<accession>A0A517ZVY9</accession>
<keyword evidence="2 4" id="KW-0488">Methylation</keyword>
<evidence type="ECO:0000256" key="4">
    <source>
        <dbReference type="HAMAP-Rule" id="MF_00094"/>
    </source>
</evidence>
<evidence type="ECO:0000256" key="3">
    <source>
        <dbReference type="ARBA" id="ARBA00022917"/>
    </source>
</evidence>
<dbReference type="GO" id="GO:0016149">
    <property type="term" value="F:translation release factor activity, codon specific"/>
    <property type="evidence" value="ECO:0007669"/>
    <property type="project" value="UniProtKB-UniRule"/>
</dbReference>
<dbReference type="PROSITE" id="PS00745">
    <property type="entry name" value="RF_PROK_I"/>
    <property type="match status" value="1"/>
</dbReference>
<dbReference type="GO" id="GO:0005737">
    <property type="term" value="C:cytoplasm"/>
    <property type="evidence" value="ECO:0007669"/>
    <property type="project" value="UniProtKB-SubCell"/>
</dbReference>
<dbReference type="Pfam" id="PF00472">
    <property type="entry name" value="RF-1"/>
    <property type="match status" value="1"/>
</dbReference>
<sequence length="353" mass="39717">MFSSETLFDLAGKQTRSQEINELMGAPGFWDDQEKAQALVGELRRITLTIKPLTELEESSEEMEVLMEFSEEDDSGESTTELESLAKQLEKRLEAMELKAMMSRPEDGCNAYVSIQAGEGGTDASDWAAMLLRMYQRWSEDNGYSTELIDISAAEEAGIRSATIAIRGDYVYGYLKGEVGNHRLIRISPFDSAGRRQTSFAAIDIVPEIEDDLDIDINWDKDVREDTYRASGAGGQHVNKTSSAIRLTHESTGVVVQCQNDRSQHKNRATARKMLQAKLYQIEQEKRDSELAAKRGDKSRIGFGGETIRSYVLHPQQQVKDHRTMHTSSNPTRVLDGDLNAFIESYLRWSLTN</sequence>
<dbReference type="InterPro" id="IPR045853">
    <property type="entry name" value="Pep_chain_release_fac_I_sf"/>
</dbReference>
<comment type="function">
    <text evidence="4">Peptide chain release factor 2 directs the termination of translation in response to the peptide chain termination codons UGA and UAA.</text>
</comment>
<dbReference type="Gene3D" id="3.30.160.20">
    <property type="match status" value="1"/>
</dbReference>
<dbReference type="HAMAP" id="MF_00094">
    <property type="entry name" value="Rel_fac_2"/>
    <property type="match status" value="1"/>
</dbReference>
<name>A0A517ZVY9_9PLAN</name>
<evidence type="ECO:0000259" key="7">
    <source>
        <dbReference type="PROSITE" id="PS00745"/>
    </source>
</evidence>
<dbReference type="PANTHER" id="PTHR43116:SF3">
    <property type="entry name" value="CLASS I PEPTIDE CHAIN RELEASE FACTOR"/>
    <property type="match status" value="1"/>
</dbReference>
<reference evidence="8 9" key="1">
    <citation type="submission" date="2019-02" db="EMBL/GenBank/DDBJ databases">
        <title>Deep-cultivation of Planctomycetes and their phenomic and genomic characterization uncovers novel biology.</title>
        <authorList>
            <person name="Wiegand S."/>
            <person name="Jogler M."/>
            <person name="Boedeker C."/>
            <person name="Pinto D."/>
            <person name="Vollmers J."/>
            <person name="Rivas-Marin E."/>
            <person name="Kohn T."/>
            <person name="Peeters S.H."/>
            <person name="Heuer A."/>
            <person name="Rast P."/>
            <person name="Oberbeckmann S."/>
            <person name="Bunk B."/>
            <person name="Jeske O."/>
            <person name="Meyerdierks A."/>
            <person name="Storesund J.E."/>
            <person name="Kallscheuer N."/>
            <person name="Luecker S."/>
            <person name="Lage O.M."/>
            <person name="Pohl T."/>
            <person name="Merkel B.J."/>
            <person name="Hornburger P."/>
            <person name="Mueller R.-W."/>
            <person name="Bruemmer F."/>
            <person name="Labrenz M."/>
            <person name="Spormann A.M."/>
            <person name="Op den Camp H."/>
            <person name="Overmann J."/>
            <person name="Amann R."/>
            <person name="Jetten M.S.M."/>
            <person name="Mascher T."/>
            <person name="Medema M.H."/>
            <person name="Devos D.P."/>
            <person name="Kaster A.-K."/>
            <person name="Ovreas L."/>
            <person name="Rohde M."/>
            <person name="Galperin M.Y."/>
            <person name="Jogler C."/>
        </authorList>
    </citation>
    <scope>NUCLEOTIDE SEQUENCE [LARGE SCALE GENOMIC DNA]</scope>
    <source>
        <strain evidence="8 9">Mal52</strain>
    </source>
</reference>
<comment type="subcellular location">
    <subcellularLocation>
        <location evidence="4">Cytoplasm</location>
    </subcellularLocation>
</comment>
<feature type="domain" description="Prokaryotic-type class I peptide chain release factors" evidence="7">
    <location>
        <begin position="229"/>
        <end position="245"/>
    </location>
</feature>
<dbReference type="PANTHER" id="PTHR43116">
    <property type="entry name" value="PEPTIDE CHAIN RELEASE FACTOR 2"/>
    <property type="match status" value="1"/>
</dbReference>
<dbReference type="SUPFAM" id="SSF75620">
    <property type="entry name" value="Release factor"/>
    <property type="match status" value="1"/>
</dbReference>
<keyword evidence="3 4" id="KW-0648">Protein biosynthesis</keyword>
<evidence type="ECO:0000256" key="6">
    <source>
        <dbReference type="SAM" id="Coils"/>
    </source>
</evidence>
<feature type="coiled-coil region" evidence="6">
    <location>
        <begin position="53"/>
        <end position="99"/>
    </location>
</feature>
<organism evidence="8 9">
    <name type="scientific">Symmachiella dynata</name>
    <dbReference type="NCBI Taxonomy" id="2527995"/>
    <lineage>
        <taxon>Bacteria</taxon>
        <taxon>Pseudomonadati</taxon>
        <taxon>Planctomycetota</taxon>
        <taxon>Planctomycetia</taxon>
        <taxon>Planctomycetales</taxon>
        <taxon>Planctomycetaceae</taxon>
        <taxon>Symmachiella</taxon>
    </lineage>
</organism>
<dbReference type="InterPro" id="IPR004374">
    <property type="entry name" value="PrfB"/>
</dbReference>
<evidence type="ECO:0000256" key="5">
    <source>
        <dbReference type="NCBIfam" id="TIGR00020"/>
    </source>
</evidence>
<dbReference type="Proteomes" id="UP000319383">
    <property type="component" value="Chromosome"/>
</dbReference>
<dbReference type="NCBIfam" id="TIGR00020">
    <property type="entry name" value="prfB"/>
    <property type="match status" value="1"/>
</dbReference>
<evidence type="ECO:0000256" key="1">
    <source>
        <dbReference type="ARBA" id="ARBA00010835"/>
    </source>
</evidence>
<evidence type="ECO:0000313" key="9">
    <source>
        <dbReference type="Proteomes" id="UP000319383"/>
    </source>
</evidence>
<dbReference type="Gene3D" id="3.30.70.1660">
    <property type="match status" value="1"/>
</dbReference>
<dbReference type="FunFam" id="3.30.160.20:FF:000004">
    <property type="entry name" value="Peptide chain release factor 1"/>
    <property type="match status" value="1"/>
</dbReference>
<comment type="PTM">
    <text evidence="4">Methylated by PrmC. Methylation increases the termination efficiency of RF2.</text>
</comment>
<dbReference type="SMART" id="SM00937">
    <property type="entry name" value="PCRF"/>
    <property type="match status" value="1"/>
</dbReference>
<keyword evidence="6" id="KW-0175">Coiled coil</keyword>
<feature type="modified residue" description="N5-methylglutamine" evidence="4">
    <location>
        <position position="236"/>
    </location>
</feature>
<comment type="similarity">
    <text evidence="1 4">Belongs to the prokaryotic/mitochondrial release factor family.</text>
</comment>
<dbReference type="EMBL" id="CP036276">
    <property type="protein sequence ID" value="QDU46648.1"/>
    <property type="molecule type" value="Genomic_DNA"/>
</dbReference>
<evidence type="ECO:0000313" key="8">
    <source>
        <dbReference type="EMBL" id="QDU46648.1"/>
    </source>
</evidence>
<keyword evidence="9" id="KW-1185">Reference proteome</keyword>
<evidence type="ECO:0000256" key="2">
    <source>
        <dbReference type="ARBA" id="ARBA00022481"/>
    </source>
</evidence>
<dbReference type="InterPro" id="IPR000352">
    <property type="entry name" value="Pep_chain_release_fac_I"/>
</dbReference>
<dbReference type="InterPro" id="IPR005139">
    <property type="entry name" value="PCRF"/>
</dbReference>
<proteinExistence type="inferred from homology"/>
<dbReference type="KEGG" id="sdyn:Mal52_51700"/>
<protein>
    <recommendedName>
        <fullName evidence="4 5">Peptide chain release factor 2</fullName>
        <shortName evidence="4">RF-2</shortName>
    </recommendedName>
</protein>
<keyword evidence="4" id="KW-0963">Cytoplasm</keyword>
<gene>
    <name evidence="4 8" type="primary">prfB</name>
    <name evidence="8" type="ORF">Mal52_51700</name>
</gene>
<dbReference type="Gene3D" id="1.20.58.410">
    <property type="entry name" value="Release factor"/>
    <property type="match status" value="1"/>
</dbReference>
<dbReference type="Pfam" id="PF03462">
    <property type="entry name" value="PCRF"/>
    <property type="match status" value="1"/>
</dbReference>
<dbReference type="AlphaFoldDB" id="A0A517ZVY9"/>